<dbReference type="InterPro" id="IPR027417">
    <property type="entry name" value="P-loop_NTPase"/>
</dbReference>
<dbReference type="SUPFAM" id="SSF81271">
    <property type="entry name" value="TGS-like"/>
    <property type="match status" value="1"/>
</dbReference>
<evidence type="ECO:0000313" key="10">
    <source>
        <dbReference type="Proteomes" id="UP000018700"/>
    </source>
</evidence>
<dbReference type="PANTHER" id="PTHR23305">
    <property type="entry name" value="OBG GTPASE FAMILY"/>
    <property type="match status" value="1"/>
</dbReference>
<dbReference type="GO" id="GO:0005524">
    <property type="term" value="F:ATP binding"/>
    <property type="evidence" value="ECO:0007669"/>
    <property type="project" value="UniProtKB-UniRule"/>
</dbReference>
<comment type="function">
    <text evidence="6">ATPase that binds to both the 70S ribosome and the 50S ribosomal subunit in a nucleotide-independent manner.</text>
</comment>
<dbReference type="GO" id="GO:0016887">
    <property type="term" value="F:ATP hydrolysis activity"/>
    <property type="evidence" value="ECO:0007669"/>
    <property type="project" value="UniProtKB-UniRule"/>
</dbReference>
<dbReference type="GO" id="GO:0005737">
    <property type="term" value="C:cytoplasm"/>
    <property type="evidence" value="ECO:0007669"/>
    <property type="project" value="TreeGrafter"/>
</dbReference>
<evidence type="ECO:0000256" key="1">
    <source>
        <dbReference type="ARBA" id="ARBA00001946"/>
    </source>
</evidence>
<dbReference type="SUPFAM" id="SSF52540">
    <property type="entry name" value="P-loop containing nucleoside triphosphate hydrolases"/>
    <property type="match status" value="1"/>
</dbReference>
<dbReference type="PRINTS" id="PR00326">
    <property type="entry name" value="GTP1OBG"/>
</dbReference>
<evidence type="ECO:0000256" key="3">
    <source>
        <dbReference type="ARBA" id="ARBA00022741"/>
    </source>
</evidence>
<dbReference type="InterPro" id="IPR004095">
    <property type="entry name" value="TGS"/>
</dbReference>
<dbReference type="InterPro" id="IPR023192">
    <property type="entry name" value="TGS-like_dom_sf"/>
</dbReference>
<feature type="domain" description="TGS" evidence="8">
    <location>
        <begin position="282"/>
        <end position="365"/>
    </location>
</feature>
<evidence type="ECO:0000259" key="8">
    <source>
        <dbReference type="PROSITE" id="PS51880"/>
    </source>
</evidence>
<evidence type="ECO:0000256" key="2">
    <source>
        <dbReference type="ARBA" id="ARBA00022723"/>
    </source>
</evidence>
<protein>
    <recommendedName>
        <fullName evidence="6">Ribosome-binding ATPase YchF</fullName>
    </recommendedName>
</protein>
<dbReference type="InterPro" id="IPR012675">
    <property type="entry name" value="Beta-grasp_dom_sf"/>
</dbReference>
<dbReference type="RefSeq" id="WP_025300160.1">
    <property type="nucleotide sequence ID" value="NZ_CP006745.1"/>
</dbReference>
<dbReference type="PROSITE" id="PS51710">
    <property type="entry name" value="G_OBG"/>
    <property type="match status" value="1"/>
</dbReference>
<keyword evidence="3 6" id="KW-0547">Nucleotide-binding</keyword>
<organism evidence="9 10">
    <name type="scientific">Candidatus Endolissoclinum faulkneri L5</name>
    <dbReference type="NCBI Taxonomy" id="1401328"/>
    <lineage>
        <taxon>Bacteria</taxon>
        <taxon>Pseudomonadati</taxon>
        <taxon>Pseudomonadota</taxon>
        <taxon>Alphaproteobacteria</taxon>
        <taxon>Rhodospirillales</taxon>
        <taxon>Rhodospirillaceae</taxon>
        <taxon>Candidatus Endolissoclinum</taxon>
    </lineage>
</organism>
<dbReference type="CDD" id="cd04867">
    <property type="entry name" value="TGS_YchF_OLA1"/>
    <property type="match status" value="1"/>
</dbReference>
<proteinExistence type="inferred from homology"/>
<evidence type="ECO:0000256" key="5">
    <source>
        <dbReference type="ARBA" id="ARBA00022842"/>
    </source>
</evidence>
<feature type="domain" description="OBG-type G" evidence="7">
    <location>
        <begin position="3"/>
        <end position="259"/>
    </location>
</feature>
<keyword evidence="4 6" id="KW-0067">ATP-binding</keyword>
<dbReference type="Pfam" id="PF01926">
    <property type="entry name" value="MMR_HSR1"/>
    <property type="match status" value="1"/>
</dbReference>
<dbReference type="KEGG" id="efk:P856_22"/>
<feature type="binding site" evidence="6">
    <location>
        <begin position="12"/>
        <end position="17"/>
    </location>
    <ligand>
        <name>ATP</name>
        <dbReference type="ChEBI" id="CHEBI:30616"/>
    </ligand>
</feature>
<dbReference type="InterPro" id="IPR006073">
    <property type="entry name" value="GTP-bd"/>
</dbReference>
<dbReference type="PATRIC" id="fig|1401328.3.peg.21"/>
<dbReference type="eggNOG" id="COG0012">
    <property type="taxonomic scope" value="Bacteria"/>
</dbReference>
<dbReference type="GO" id="GO:0046872">
    <property type="term" value="F:metal ion binding"/>
    <property type="evidence" value="ECO:0007669"/>
    <property type="project" value="UniProtKB-KW"/>
</dbReference>
<dbReference type="AlphaFoldDB" id="V9TUB2"/>
<dbReference type="STRING" id="1401328.P856_22"/>
<evidence type="ECO:0000256" key="6">
    <source>
        <dbReference type="HAMAP-Rule" id="MF_00944"/>
    </source>
</evidence>
<name>V9TUB2_9PROT</name>
<dbReference type="NCBIfam" id="TIGR00092">
    <property type="entry name" value="redox-regulated ATPase YchF"/>
    <property type="match status" value="1"/>
</dbReference>
<dbReference type="PROSITE" id="PS51880">
    <property type="entry name" value="TGS"/>
    <property type="match status" value="1"/>
</dbReference>
<dbReference type="InterPro" id="IPR031167">
    <property type="entry name" value="G_OBG"/>
</dbReference>
<keyword evidence="5" id="KW-0460">Magnesium</keyword>
<dbReference type="Pfam" id="PF06071">
    <property type="entry name" value="YchF-GTPase_C"/>
    <property type="match status" value="1"/>
</dbReference>
<dbReference type="HAMAP" id="MF_00944">
    <property type="entry name" value="YchF_OLA1_ATPase"/>
    <property type="match status" value="1"/>
</dbReference>
<dbReference type="PANTHER" id="PTHR23305:SF18">
    <property type="entry name" value="OBG-TYPE G DOMAIN-CONTAINING PROTEIN"/>
    <property type="match status" value="1"/>
</dbReference>
<dbReference type="FunFam" id="1.10.150.300:FF:000001">
    <property type="entry name" value="Ribosome-binding ATPase YchF"/>
    <property type="match status" value="1"/>
</dbReference>
<dbReference type="Gene3D" id="3.40.50.300">
    <property type="entry name" value="P-loop containing nucleotide triphosphate hydrolases"/>
    <property type="match status" value="1"/>
</dbReference>
<dbReference type="GO" id="GO:0043023">
    <property type="term" value="F:ribosomal large subunit binding"/>
    <property type="evidence" value="ECO:0007669"/>
    <property type="project" value="UniProtKB-UniRule"/>
</dbReference>
<gene>
    <name evidence="6" type="primary">ychF</name>
    <name evidence="9" type="ORF">P856_22</name>
</gene>
<comment type="similarity">
    <text evidence="6">Belongs to the TRAFAC class OBG-HflX-like GTPase superfamily. OBG GTPase family. YchF/OLA1 subfamily.</text>
</comment>
<evidence type="ECO:0000256" key="4">
    <source>
        <dbReference type="ARBA" id="ARBA00022840"/>
    </source>
</evidence>
<dbReference type="InterPro" id="IPR004396">
    <property type="entry name" value="ATPase_YchF/OLA1"/>
</dbReference>
<evidence type="ECO:0000259" key="7">
    <source>
        <dbReference type="PROSITE" id="PS51710"/>
    </source>
</evidence>
<dbReference type="PIRSF" id="PIRSF006641">
    <property type="entry name" value="CHP00092"/>
    <property type="match status" value="1"/>
</dbReference>
<dbReference type="InterPro" id="IPR041706">
    <property type="entry name" value="YchF_N"/>
</dbReference>
<dbReference type="HOGENOM" id="CLU_018395_0_1_5"/>
<evidence type="ECO:0000313" key="9">
    <source>
        <dbReference type="EMBL" id="AHC73273.1"/>
    </source>
</evidence>
<dbReference type="OrthoDB" id="9810373at2"/>
<dbReference type="Gene3D" id="1.10.150.300">
    <property type="entry name" value="TGS-like domain"/>
    <property type="match status" value="1"/>
</dbReference>
<dbReference type="EMBL" id="CP006745">
    <property type="protein sequence ID" value="AHC73273.1"/>
    <property type="molecule type" value="Genomic_DNA"/>
</dbReference>
<sequence length="367" mass="40592">MGFSCGIIGLPNVGKSTLFNALTSTAAAEVANYPFCTIKPNTASIAISDPRLDILANIANSSKILPARVEFIDIAGLVKGAFRGAGLGNQFLDNIRNTHAIIHVLRCFEGEITHVDGSVDPIRDAEIVNTELMLADLNNLEKRILILESAMRSKDKNSIQMMALMQKLLNIIREGKAIRSILSTLNNEESILLKQLQLLTAKPMLYLCNVEEDNAVSGNLLSTRMADKAADENVKSLVISAAIEAEIAQISNAEEKKDFLYSLNLDEFRLTKVIRSCYKLLNLLTFFTVGSKEVRAWTLRQGTNVSEAAGKIHSDFRRGFIRAETISFADFVETGGERAAKEAGKMRIEGFEYIVQEGDIFYFRFNI</sequence>
<dbReference type="InterPro" id="IPR013029">
    <property type="entry name" value="YchF_C"/>
</dbReference>
<reference evidence="9 10" key="1">
    <citation type="journal article" date="2013" name="PLoS ONE">
        <title>Bacterial endosymbiosis in a chordate host: long-term co-evolution and conservation of secondary metabolism.</title>
        <authorList>
            <person name="Kwan J.C."/>
            <person name="Schmidt E.W."/>
        </authorList>
    </citation>
    <scope>NUCLEOTIDE SEQUENCE [LARGE SCALE GENOMIC DNA]</scope>
    <source>
        <strain evidence="10">faulkneri L5</strain>
    </source>
</reference>
<dbReference type="CDD" id="cd01900">
    <property type="entry name" value="YchF"/>
    <property type="match status" value="1"/>
</dbReference>
<comment type="cofactor">
    <cofactor evidence="1">
        <name>Mg(2+)</name>
        <dbReference type="ChEBI" id="CHEBI:18420"/>
    </cofactor>
</comment>
<keyword evidence="2" id="KW-0479">Metal-binding</keyword>
<keyword evidence="10" id="KW-1185">Reference proteome</keyword>
<accession>V9TUB2</accession>
<dbReference type="FunFam" id="3.10.20.30:FF:000001">
    <property type="entry name" value="Ribosome-binding ATPase YchF"/>
    <property type="match status" value="1"/>
</dbReference>
<dbReference type="GO" id="GO:0005525">
    <property type="term" value="F:GTP binding"/>
    <property type="evidence" value="ECO:0007669"/>
    <property type="project" value="InterPro"/>
</dbReference>
<dbReference type="Gene3D" id="3.10.20.30">
    <property type="match status" value="1"/>
</dbReference>
<dbReference type="Proteomes" id="UP000018700">
    <property type="component" value="Chromosome"/>
</dbReference>
<dbReference type="InterPro" id="IPR012676">
    <property type="entry name" value="TGS-like"/>
</dbReference>